<organism evidence="1 2">
    <name type="scientific">Ureibacillus endophyticus</name>
    <dbReference type="NCBI Taxonomy" id="1978490"/>
    <lineage>
        <taxon>Bacteria</taxon>
        <taxon>Bacillati</taxon>
        <taxon>Bacillota</taxon>
        <taxon>Bacilli</taxon>
        <taxon>Bacillales</taxon>
        <taxon>Caryophanaceae</taxon>
        <taxon>Ureibacillus</taxon>
    </lineage>
</organism>
<comment type="caution">
    <text evidence="1">The sequence shown here is derived from an EMBL/GenBank/DDBJ whole genome shotgun (WGS) entry which is preliminary data.</text>
</comment>
<keyword evidence="2" id="KW-1185">Reference proteome</keyword>
<keyword evidence="1" id="KW-0808">Transferase</keyword>
<accession>A0A494Z793</accession>
<dbReference type="AlphaFoldDB" id="A0A494Z793"/>
<name>A0A494Z793_9BACL</name>
<dbReference type="OrthoDB" id="2436979at2"/>
<gene>
    <name evidence="1" type="ORF">D8M03_05240</name>
</gene>
<keyword evidence="1" id="KW-0032">Aminotransferase</keyword>
<proteinExistence type="predicted"/>
<evidence type="ECO:0000313" key="2">
    <source>
        <dbReference type="Proteomes" id="UP000272238"/>
    </source>
</evidence>
<dbReference type="Proteomes" id="UP000272238">
    <property type="component" value="Unassembled WGS sequence"/>
</dbReference>
<dbReference type="RefSeq" id="WP_121213723.1">
    <property type="nucleotide sequence ID" value="NZ_RBZN01000008.1"/>
</dbReference>
<reference evidence="1 2" key="1">
    <citation type="journal article" date="2016" name="Antonie Van Leeuwenhoek">
        <title>Lysinibacillus endophyticus sp. nov., an indole-3-acetic acid producing endophytic bacterium isolated from corn root (Zea mays cv. Xinken-5).</title>
        <authorList>
            <person name="Yu J."/>
            <person name="Guan X."/>
            <person name="Liu C."/>
            <person name="Xiang W."/>
            <person name="Yu Z."/>
            <person name="Liu X."/>
            <person name="Wang G."/>
        </authorList>
    </citation>
    <scope>NUCLEOTIDE SEQUENCE [LARGE SCALE GENOMIC DNA]</scope>
    <source>
        <strain evidence="1 2">DSM 100506</strain>
    </source>
</reference>
<evidence type="ECO:0000313" key="1">
    <source>
        <dbReference type="EMBL" id="RKQ18452.1"/>
    </source>
</evidence>
<dbReference type="GO" id="GO:0008483">
    <property type="term" value="F:transaminase activity"/>
    <property type="evidence" value="ECO:0007669"/>
    <property type="project" value="UniProtKB-KW"/>
</dbReference>
<protein>
    <submittedName>
        <fullName evidence="1">Branched-chain amino acid aminotransferase</fullName>
    </submittedName>
</protein>
<dbReference type="EMBL" id="RBZN01000008">
    <property type="protein sequence ID" value="RKQ18452.1"/>
    <property type="molecule type" value="Genomic_DNA"/>
</dbReference>
<sequence>MELNNVYIELCDKETEETLSKPDASFLSKPITYLKEHQNEFLYIESPSFETFKTDSLSLEVDDVFKTYMVLLGLKVQKKHASTIKSFLNENLHGGEIKNFSAMFSGDEGLWDLNIPIDMMEGFQETTIEETLSITSNFMTKLLSALEQNN</sequence>